<organism evidence="3 4">
    <name type="scientific">Genlisea aurea</name>
    <dbReference type="NCBI Taxonomy" id="192259"/>
    <lineage>
        <taxon>Eukaryota</taxon>
        <taxon>Viridiplantae</taxon>
        <taxon>Streptophyta</taxon>
        <taxon>Embryophyta</taxon>
        <taxon>Tracheophyta</taxon>
        <taxon>Spermatophyta</taxon>
        <taxon>Magnoliopsida</taxon>
        <taxon>eudicotyledons</taxon>
        <taxon>Gunneridae</taxon>
        <taxon>Pentapetalae</taxon>
        <taxon>asterids</taxon>
        <taxon>lamiids</taxon>
        <taxon>Lamiales</taxon>
        <taxon>Lentibulariaceae</taxon>
        <taxon>Genlisea</taxon>
    </lineage>
</organism>
<feature type="non-terminal residue" evidence="3">
    <location>
        <position position="1"/>
    </location>
</feature>
<reference evidence="3 4" key="1">
    <citation type="journal article" date="2013" name="BMC Genomics">
        <title>The miniature genome of a carnivorous plant Genlisea aurea contains a low number of genes and short non-coding sequences.</title>
        <authorList>
            <person name="Leushkin E.V."/>
            <person name="Sutormin R.A."/>
            <person name="Nabieva E.R."/>
            <person name="Penin A.A."/>
            <person name="Kondrashov A.S."/>
            <person name="Logacheva M.D."/>
        </authorList>
    </citation>
    <scope>NUCLEOTIDE SEQUENCE [LARGE SCALE GENOMIC DNA]</scope>
</reference>
<evidence type="ECO:0000313" key="3">
    <source>
        <dbReference type="EMBL" id="EPS63355.1"/>
    </source>
</evidence>
<dbReference type="GO" id="GO:0004185">
    <property type="term" value="F:serine-type carboxypeptidase activity"/>
    <property type="evidence" value="ECO:0007669"/>
    <property type="project" value="InterPro"/>
</dbReference>
<comment type="caution">
    <text evidence="3">The sequence shown here is derived from an EMBL/GenBank/DDBJ whole genome shotgun (WGS) entry which is preliminary data.</text>
</comment>
<feature type="chain" id="PRO_5004548961" evidence="2">
    <location>
        <begin position="19"/>
        <end position="194"/>
    </location>
</feature>
<evidence type="ECO:0000256" key="1">
    <source>
        <dbReference type="ARBA" id="ARBA00009431"/>
    </source>
</evidence>
<dbReference type="GO" id="GO:0005773">
    <property type="term" value="C:vacuole"/>
    <property type="evidence" value="ECO:0007669"/>
    <property type="project" value="TreeGrafter"/>
</dbReference>
<dbReference type="Proteomes" id="UP000015453">
    <property type="component" value="Unassembled WGS sequence"/>
</dbReference>
<name>S8C9C2_9LAMI</name>
<dbReference type="PRINTS" id="PR00724">
    <property type="entry name" value="CRBOXYPTASEC"/>
</dbReference>
<dbReference type="AlphaFoldDB" id="S8C9C2"/>
<dbReference type="PANTHER" id="PTHR11802">
    <property type="entry name" value="SERINE PROTEASE FAMILY S10 SERINE CARBOXYPEPTIDASE"/>
    <property type="match status" value="1"/>
</dbReference>
<evidence type="ECO:0000256" key="2">
    <source>
        <dbReference type="SAM" id="SignalP"/>
    </source>
</evidence>
<proteinExistence type="inferred from homology"/>
<accession>S8C9C2</accession>
<dbReference type="GO" id="GO:0006508">
    <property type="term" value="P:proteolysis"/>
    <property type="evidence" value="ECO:0007669"/>
    <property type="project" value="InterPro"/>
</dbReference>
<protein>
    <submittedName>
        <fullName evidence="3">Uncharacterized protein</fullName>
    </submittedName>
</protein>
<evidence type="ECO:0000313" key="4">
    <source>
        <dbReference type="Proteomes" id="UP000015453"/>
    </source>
</evidence>
<dbReference type="InterPro" id="IPR001563">
    <property type="entry name" value="Peptidase_S10"/>
</dbReference>
<keyword evidence="2" id="KW-0732">Signal</keyword>
<dbReference type="Pfam" id="PF00450">
    <property type="entry name" value="Peptidase_S10"/>
    <property type="match status" value="1"/>
</dbReference>
<sequence>FLSSLFFLSLSTFSSVVALLRAPELPSLSAEKLIRGLNLFPDRLINVVEGGGYSATEAPGIVERRFKFPNLVNPNGVTDDDLGHHAGYYKIEHSHGARMFYFLFESRNSSSDPVVIWLTGGPGCGSEMALFYENGPFTIDDNLSLVWNEYGWDQVSNILFVDQPIGTGFSYTSDRRDIRHYEKDISDDLYDFIQ</sequence>
<keyword evidence="4" id="KW-1185">Reference proteome</keyword>
<feature type="non-terminal residue" evidence="3">
    <location>
        <position position="194"/>
    </location>
</feature>
<dbReference type="PANTHER" id="PTHR11802:SF446">
    <property type="entry name" value="SERINE CARBOXYPEPTIDASE-LIKE 49"/>
    <property type="match status" value="1"/>
</dbReference>
<dbReference type="Gene3D" id="3.40.50.1820">
    <property type="entry name" value="alpha/beta hydrolase"/>
    <property type="match status" value="1"/>
</dbReference>
<dbReference type="EMBL" id="AUSU01005540">
    <property type="protein sequence ID" value="EPS63355.1"/>
    <property type="molecule type" value="Genomic_DNA"/>
</dbReference>
<dbReference type="InterPro" id="IPR029058">
    <property type="entry name" value="AB_hydrolase_fold"/>
</dbReference>
<dbReference type="SUPFAM" id="SSF53474">
    <property type="entry name" value="alpha/beta-Hydrolases"/>
    <property type="match status" value="1"/>
</dbReference>
<comment type="similarity">
    <text evidence="1">Belongs to the peptidase S10 family.</text>
</comment>
<gene>
    <name evidence="3" type="ORF">M569_11430</name>
</gene>
<feature type="signal peptide" evidence="2">
    <location>
        <begin position="1"/>
        <end position="18"/>
    </location>
</feature>
<dbReference type="OrthoDB" id="443318at2759"/>